<dbReference type="PANTHER" id="PTHR11247">
    <property type="entry name" value="PALMITOYL-PROTEIN THIOESTERASE/DOLICHYLDIPHOSPHATASE 1"/>
    <property type="match status" value="1"/>
</dbReference>
<dbReference type="InterPro" id="IPR001888">
    <property type="entry name" value="Transposase_1"/>
</dbReference>
<evidence type="ECO:0000256" key="5">
    <source>
        <dbReference type="ARBA" id="ARBA00023157"/>
    </source>
</evidence>
<name>A0ABQ8TUC7_PERAM</name>
<dbReference type="EC" id="3.1.2.2" evidence="8"/>
<proteinExistence type="inferred from homology"/>
<dbReference type="Proteomes" id="UP001148838">
    <property type="component" value="Unassembled WGS sequence"/>
</dbReference>
<dbReference type="SUPFAM" id="SSF53474">
    <property type="entry name" value="alpha/beta-Hydrolases"/>
    <property type="match status" value="1"/>
</dbReference>
<dbReference type="InterPro" id="IPR002472">
    <property type="entry name" value="Palm_thioest"/>
</dbReference>
<evidence type="ECO:0000313" key="12">
    <source>
        <dbReference type="Proteomes" id="UP001148838"/>
    </source>
</evidence>
<dbReference type="InterPro" id="IPR036397">
    <property type="entry name" value="RNaseH_sf"/>
</dbReference>
<protein>
    <recommendedName>
        <fullName evidence="8">palmitoyl-CoA hydrolase</fullName>
        <ecNumber evidence="8">3.1.2.2</ecNumber>
    </recommendedName>
</protein>
<sequence length="497" mass="56094">MNPGSSTESYPAFARIGLRENPGKNLNQVTCPDSNPGHLVSRPDALTFHPGTKVYATDKFAGWSSLTPMWHQVEEIGQDIMKIAAEHPEGINLIGYSQGGLVARGILERYPNHNVDTFISLSSPQGGQYGTKFLHLFFPGLVCRTAYELFYSALGQHTSVGNYWNDPHHQDLYRNYSKFLPYINNELESPESNDYKQGITRLRRLILIGGPDDGVITPWQSSHFGYFDENEEVVELRQQKAYVMDSFGLKTLDKKGKLQLIESVSTAVHSLFLSLRWKDLLYHFSTHLFHTQIVMQNLTLPLLMLMAAVLDIHQKRSAVIEFLCCENETVGKIHKRLKKEMQLLITVQWGSRLSGERGHANIRDTPRNGRPCTARSPNNVQHVNNMVVADKRVTMEEFSLQVGIGEASVQNIETIGLKKGDETWLHHFEPETVEWHHANSPKKKKFKTVSLAGNVMATVFFDSEGLLFVDIMPHGTTINSDAYMATLKKLQAQLSCV</sequence>
<keyword evidence="5" id="KW-1015">Disulfide bond</keyword>
<dbReference type="EMBL" id="JAJSOF020000003">
    <property type="protein sequence ID" value="KAJ4449448.1"/>
    <property type="molecule type" value="Genomic_DNA"/>
</dbReference>
<evidence type="ECO:0000256" key="6">
    <source>
        <dbReference type="ARBA" id="ARBA00023180"/>
    </source>
</evidence>
<organism evidence="11 12">
    <name type="scientific">Periplaneta americana</name>
    <name type="common">American cockroach</name>
    <name type="synonym">Blatta americana</name>
    <dbReference type="NCBI Taxonomy" id="6978"/>
    <lineage>
        <taxon>Eukaryota</taxon>
        <taxon>Metazoa</taxon>
        <taxon>Ecdysozoa</taxon>
        <taxon>Arthropoda</taxon>
        <taxon>Hexapoda</taxon>
        <taxon>Insecta</taxon>
        <taxon>Pterygota</taxon>
        <taxon>Neoptera</taxon>
        <taxon>Polyneoptera</taxon>
        <taxon>Dictyoptera</taxon>
        <taxon>Blattodea</taxon>
        <taxon>Blattoidea</taxon>
        <taxon>Blattidae</taxon>
        <taxon>Blattinae</taxon>
        <taxon>Periplaneta</taxon>
    </lineage>
</organism>
<dbReference type="Gene3D" id="3.30.420.10">
    <property type="entry name" value="Ribonuclease H-like superfamily/Ribonuclease H"/>
    <property type="match status" value="1"/>
</dbReference>
<reference evidence="11 12" key="1">
    <citation type="journal article" date="2022" name="Allergy">
        <title>Genome assembly and annotation of Periplaneta americana reveal a comprehensive cockroach allergen profile.</title>
        <authorList>
            <person name="Wang L."/>
            <person name="Xiong Q."/>
            <person name="Saelim N."/>
            <person name="Wang L."/>
            <person name="Nong W."/>
            <person name="Wan A.T."/>
            <person name="Shi M."/>
            <person name="Liu X."/>
            <person name="Cao Q."/>
            <person name="Hui J.H.L."/>
            <person name="Sookrung N."/>
            <person name="Leung T.F."/>
            <person name="Tungtrongchitr A."/>
            <person name="Tsui S.K.W."/>
        </authorList>
    </citation>
    <scope>NUCLEOTIDE SEQUENCE [LARGE SCALE GENOMIC DNA]</scope>
    <source>
        <strain evidence="11">PWHHKU_190912</strain>
    </source>
</reference>
<evidence type="ECO:0000256" key="7">
    <source>
        <dbReference type="ARBA" id="ARBA00023228"/>
    </source>
</evidence>
<dbReference type="Pfam" id="PF01359">
    <property type="entry name" value="Transposase_1"/>
    <property type="match status" value="1"/>
</dbReference>
<keyword evidence="3" id="KW-0732">Signal</keyword>
<keyword evidence="4" id="KW-0378">Hydrolase</keyword>
<evidence type="ECO:0000256" key="9">
    <source>
        <dbReference type="ARBA" id="ARBA00093223"/>
    </source>
</evidence>
<evidence type="ECO:0000256" key="3">
    <source>
        <dbReference type="ARBA" id="ARBA00022729"/>
    </source>
</evidence>
<accession>A0ABQ8TUC7</accession>
<keyword evidence="7" id="KW-0458">Lysosome</keyword>
<evidence type="ECO:0000256" key="1">
    <source>
        <dbReference type="ARBA" id="ARBA00004371"/>
    </source>
</evidence>
<keyword evidence="6" id="KW-0325">Glycoprotein</keyword>
<dbReference type="Pfam" id="PF02089">
    <property type="entry name" value="Palm_thioest"/>
    <property type="match status" value="1"/>
</dbReference>
<dbReference type="PANTHER" id="PTHR11247:SF27">
    <property type="entry name" value="LYSOSOMAL THIOESTERASE PPT2"/>
    <property type="match status" value="1"/>
</dbReference>
<evidence type="ECO:0000256" key="10">
    <source>
        <dbReference type="ARBA" id="ARBA00093353"/>
    </source>
</evidence>
<comment type="caution">
    <text evidence="11">The sequence shown here is derived from an EMBL/GenBank/DDBJ whole genome shotgun (WGS) entry which is preliminary data.</text>
</comment>
<comment type="subcellular location">
    <subcellularLocation>
        <location evidence="1">Lysosome</location>
    </subcellularLocation>
</comment>
<comment type="function">
    <text evidence="10">Catalyzes the cleavage of thioester bonds from S-palmitoyl-CoA or S-palmitoyl-N-acetylcysteamine (unbranched structures) but does not have activity against palmitoylcysteine or palmitoylated proteins, branched structures or bulky head groups. Conversely, hydrolyzes both long and short chain fatty acyl-CoA substrate.</text>
</comment>
<dbReference type="InterPro" id="IPR029058">
    <property type="entry name" value="AB_hydrolase_fold"/>
</dbReference>
<comment type="similarity">
    <text evidence="2">Belongs to the palmitoyl-protein thioesterase family.</text>
</comment>
<evidence type="ECO:0000256" key="4">
    <source>
        <dbReference type="ARBA" id="ARBA00022801"/>
    </source>
</evidence>
<evidence type="ECO:0000256" key="2">
    <source>
        <dbReference type="ARBA" id="ARBA00010758"/>
    </source>
</evidence>
<keyword evidence="12" id="KW-1185">Reference proteome</keyword>
<evidence type="ECO:0000313" key="11">
    <source>
        <dbReference type="EMBL" id="KAJ4449448.1"/>
    </source>
</evidence>
<comment type="catalytic activity">
    <reaction evidence="9">
        <text>S-hexadecanoyl-N-acetylcysteamine + H2O = N-acetylcysteamine + hexadecanoate + H(+)</text>
        <dbReference type="Rhea" id="RHEA:84099"/>
        <dbReference type="ChEBI" id="CHEBI:7896"/>
        <dbReference type="ChEBI" id="CHEBI:15377"/>
        <dbReference type="ChEBI" id="CHEBI:15378"/>
        <dbReference type="ChEBI" id="CHEBI:74410"/>
        <dbReference type="ChEBI" id="CHEBI:233601"/>
    </reaction>
</comment>
<dbReference type="Gene3D" id="3.40.50.1820">
    <property type="entry name" value="alpha/beta hydrolase"/>
    <property type="match status" value="1"/>
</dbReference>
<gene>
    <name evidence="11" type="ORF">ANN_00847</name>
</gene>
<dbReference type="PRINTS" id="PR00414">
    <property type="entry name" value="PPTHIESTRASE"/>
</dbReference>
<evidence type="ECO:0000256" key="8">
    <source>
        <dbReference type="ARBA" id="ARBA00038848"/>
    </source>
</evidence>